<protein>
    <submittedName>
        <fullName evidence="1">Uncharacterized protein</fullName>
    </submittedName>
</protein>
<evidence type="ECO:0000313" key="2">
    <source>
        <dbReference type="Proteomes" id="UP000595272"/>
    </source>
</evidence>
<reference evidence="1 2" key="1">
    <citation type="submission" date="2020-12" db="EMBL/GenBank/DDBJ databases">
        <title>Complete genome sequence of Stenotrophomonas maltophilia phage Salva.</title>
        <authorList>
            <person name="Jefferson B."/>
            <person name="Yao G."/>
            <person name="Clark J."/>
            <person name="Le T."/>
            <person name="Young R."/>
            <person name="Gonzalez C."/>
            <person name="Liu M."/>
        </authorList>
    </citation>
    <scope>NUCLEOTIDE SEQUENCE [LARGE SCALE GENOMIC DNA]</scope>
</reference>
<organism evidence="1 2">
    <name type="scientific">Stenotrophomonas phage Salva</name>
    <dbReference type="NCBI Taxonomy" id="2801524"/>
    <lineage>
        <taxon>Viruses</taxon>
        <taxon>Duplodnaviria</taxon>
        <taxon>Heunggongvirae</taxon>
        <taxon>Uroviricota</taxon>
        <taxon>Caudoviricetes</taxon>
        <taxon>Beaumontvirinae</taxon>
        <taxon>Salvavirus</taxon>
        <taxon>Salvavirus salva</taxon>
    </lineage>
</organism>
<evidence type="ECO:0000313" key="1">
    <source>
        <dbReference type="EMBL" id="QQM18179.1"/>
    </source>
</evidence>
<sequence length="55" mass="6641">MAKPRVTWMPKWSSWAYGPNPSNEVFVFVRQLNQLNWKFRSEMVRKAAEDFRHGK</sequence>
<gene>
    <name evidence="1" type="ORF">CPT_Salva_015</name>
</gene>
<name>A0A7U3WJU6_9CAUD</name>
<dbReference type="EMBL" id="MW393850">
    <property type="protein sequence ID" value="QQM18179.1"/>
    <property type="molecule type" value="Genomic_DNA"/>
</dbReference>
<accession>A0A7U3WJU6</accession>
<keyword evidence="2" id="KW-1185">Reference proteome</keyword>
<proteinExistence type="predicted"/>
<dbReference type="Proteomes" id="UP000595272">
    <property type="component" value="Segment"/>
</dbReference>